<keyword evidence="9" id="KW-0677">Repeat</keyword>
<feature type="transmembrane region" description="Helical" evidence="13">
    <location>
        <begin position="199"/>
        <end position="222"/>
    </location>
</feature>
<feature type="transmembrane region" description="Helical" evidence="13">
    <location>
        <begin position="105"/>
        <end position="126"/>
    </location>
</feature>
<dbReference type="InterPro" id="IPR047664">
    <property type="entry name" value="SWEET"/>
</dbReference>
<comment type="subcellular location">
    <subcellularLocation>
        <location evidence="1">Cell membrane</location>
        <topology evidence="1">Multi-pass membrane protein</topology>
    </subcellularLocation>
    <subcellularLocation>
        <location evidence="2">Golgi apparatus membrane</location>
        <topology evidence="2">Multi-pass membrane protein</topology>
    </subcellularLocation>
</comment>
<evidence type="ECO:0000256" key="13">
    <source>
        <dbReference type="SAM" id="Phobius"/>
    </source>
</evidence>
<evidence type="ECO:0000256" key="1">
    <source>
        <dbReference type="ARBA" id="ARBA00004651"/>
    </source>
</evidence>
<evidence type="ECO:0000256" key="8">
    <source>
        <dbReference type="ARBA" id="ARBA00022692"/>
    </source>
</evidence>
<keyword evidence="5" id="KW-0813">Transport</keyword>
<dbReference type="OrthoDB" id="409725at2759"/>
<feature type="transmembrane region" description="Helical" evidence="13">
    <location>
        <begin position="6"/>
        <end position="28"/>
    </location>
</feature>
<evidence type="ECO:0000256" key="6">
    <source>
        <dbReference type="ARBA" id="ARBA00022475"/>
    </source>
</evidence>
<proteinExistence type="inferred from homology"/>
<keyword evidence="11" id="KW-0333">Golgi apparatus</keyword>
<keyword evidence="12 13" id="KW-0472">Membrane</keyword>
<dbReference type="PANTHER" id="PTHR10791">
    <property type="entry name" value="RAG1-ACTIVATING PROTEIN 1"/>
    <property type="match status" value="1"/>
</dbReference>
<dbReference type="OMA" id="TRACMIR"/>
<evidence type="ECO:0000256" key="11">
    <source>
        <dbReference type="ARBA" id="ARBA00023034"/>
    </source>
</evidence>
<dbReference type="GO" id="GO:0051119">
    <property type="term" value="F:sugar transmembrane transporter activity"/>
    <property type="evidence" value="ECO:0007669"/>
    <property type="project" value="InterPro"/>
</dbReference>
<keyword evidence="8 13" id="KW-0812">Transmembrane</keyword>
<dbReference type="GO" id="GO:0005886">
    <property type="term" value="C:plasma membrane"/>
    <property type="evidence" value="ECO:0007669"/>
    <property type="project" value="UniProtKB-SubCell"/>
</dbReference>
<comment type="caution">
    <text evidence="14">The sequence shown here is derived from an EMBL/GenBank/DDBJ whole genome shotgun (WGS) entry which is preliminary data.</text>
</comment>
<dbReference type="FunFam" id="1.20.1280.290:FF:000004">
    <property type="entry name" value="Sugar transporter SWEET"/>
    <property type="match status" value="1"/>
</dbReference>
<evidence type="ECO:0000256" key="9">
    <source>
        <dbReference type="ARBA" id="ARBA00022737"/>
    </source>
</evidence>
<dbReference type="Pfam" id="PF03083">
    <property type="entry name" value="MtN3_slv"/>
    <property type="match status" value="2"/>
</dbReference>
<feature type="transmembrane region" description="Helical" evidence="13">
    <location>
        <begin position="132"/>
        <end position="154"/>
    </location>
</feature>
<accession>A0A8J5XJB8</accession>
<feature type="transmembrane region" description="Helical" evidence="13">
    <location>
        <begin position="166"/>
        <end position="187"/>
    </location>
</feature>
<organism evidence="14 15">
    <name type="scientific">Diacronema lutheri</name>
    <name type="common">Unicellular marine alga</name>
    <name type="synonym">Monochrysis lutheri</name>
    <dbReference type="NCBI Taxonomy" id="2081491"/>
    <lineage>
        <taxon>Eukaryota</taxon>
        <taxon>Haptista</taxon>
        <taxon>Haptophyta</taxon>
        <taxon>Pavlovophyceae</taxon>
        <taxon>Pavlovales</taxon>
        <taxon>Pavlovaceae</taxon>
        <taxon>Diacronema</taxon>
    </lineage>
</organism>
<dbReference type="GO" id="GO:0000139">
    <property type="term" value="C:Golgi membrane"/>
    <property type="evidence" value="ECO:0007669"/>
    <property type="project" value="UniProtKB-SubCell"/>
</dbReference>
<evidence type="ECO:0000256" key="12">
    <source>
        <dbReference type="ARBA" id="ARBA00023136"/>
    </source>
</evidence>
<dbReference type="Gene3D" id="1.20.1280.290">
    <property type="match status" value="2"/>
</dbReference>
<dbReference type="EMBL" id="JAGTXO010000010">
    <property type="protein sequence ID" value="KAG8465387.1"/>
    <property type="molecule type" value="Genomic_DNA"/>
</dbReference>
<evidence type="ECO:0000313" key="14">
    <source>
        <dbReference type="EMBL" id="KAG8465387.1"/>
    </source>
</evidence>
<keyword evidence="6" id="KW-1003">Cell membrane</keyword>
<dbReference type="Proteomes" id="UP000751190">
    <property type="component" value="Unassembled WGS sequence"/>
</dbReference>
<keyword evidence="10 13" id="KW-1133">Transmembrane helix</keyword>
<reference evidence="14" key="1">
    <citation type="submission" date="2021-05" db="EMBL/GenBank/DDBJ databases">
        <title>The genome of the haptophyte Pavlova lutheri (Diacronema luteri, Pavlovales) - a model for lipid biosynthesis in eukaryotic algae.</title>
        <authorList>
            <person name="Hulatt C.J."/>
            <person name="Posewitz M.C."/>
        </authorList>
    </citation>
    <scope>NUCLEOTIDE SEQUENCE</scope>
    <source>
        <strain evidence="14">NIVA-4/92</strain>
    </source>
</reference>
<comment type="similarity">
    <text evidence="3">Belongs to the SWEET sugar transporter family.</text>
</comment>
<keyword evidence="7" id="KW-0762">Sugar transport</keyword>
<feature type="transmembrane region" description="Helical" evidence="13">
    <location>
        <begin position="48"/>
        <end position="66"/>
    </location>
</feature>
<evidence type="ECO:0000256" key="2">
    <source>
        <dbReference type="ARBA" id="ARBA00004653"/>
    </source>
</evidence>
<protein>
    <recommendedName>
        <fullName evidence="4">Sugar transporter SWEET1</fullName>
    </recommendedName>
</protein>
<evidence type="ECO:0000256" key="3">
    <source>
        <dbReference type="ARBA" id="ARBA00007809"/>
    </source>
</evidence>
<sequence>MRSDPPGFFVTTLAPSLGVVLSNVLYLAPLPAVRKAQRHMQLQGLNPIPLALMALNTVGFLAYGLAVPNRYVVASNVLGIVLAVWYLATVLPLVRDEPSLQQLKLVLVGGASFLVLEITWATLFLAEEKERAGVLGANATAVCVLMFAAPLSTLSEVCRTRSSSTIYGPLTTAQVCNCFLWTVYGAAVGDVWVTGPNSIGLLLGLVQAALLAILPSTSASAVTPEEGKAILSDME</sequence>
<feature type="transmembrane region" description="Helical" evidence="13">
    <location>
        <begin position="72"/>
        <end position="93"/>
    </location>
</feature>
<evidence type="ECO:0000256" key="4">
    <source>
        <dbReference type="ARBA" id="ARBA00021741"/>
    </source>
</evidence>
<evidence type="ECO:0000256" key="10">
    <source>
        <dbReference type="ARBA" id="ARBA00022989"/>
    </source>
</evidence>
<evidence type="ECO:0000256" key="7">
    <source>
        <dbReference type="ARBA" id="ARBA00022597"/>
    </source>
</evidence>
<evidence type="ECO:0000256" key="5">
    <source>
        <dbReference type="ARBA" id="ARBA00022448"/>
    </source>
</evidence>
<dbReference type="InterPro" id="IPR004316">
    <property type="entry name" value="SWEET_rpt"/>
</dbReference>
<dbReference type="PANTHER" id="PTHR10791:SF30">
    <property type="entry name" value="SUGAR TRANSPORTER SWEET1"/>
    <property type="match status" value="1"/>
</dbReference>
<evidence type="ECO:0000313" key="15">
    <source>
        <dbReference type="Proteomes" id="UP000751190"/>
    </source>
</evidence>
<gene>
    <name evidence="14" type="ORF">KFE25_002694</name>
</gene>
<keyword evidence="15" id="KW-1185">Reference proteome</keyword>
<dbReference type="AlphaFoldDB" id="A0A8J5XJB8"/>
<name>A0A8J5XJB8_DIALT</name>